<reference evidence="2 3" key="1">
    <citation type="submission" date="2020-08" db="EMBL/GenBank/DDBJ databases">
        <title>Draft genome sequencing of an Anaerocolumna strain isolated from anoxic soil subjected to BSD treatment.</title>
        <authorList>
            <person name="Uek A."/>
            <person name="Tonouchi A."/>
        </authorList>
    </citation>
    <scope>NUCLEOTIDE SEQUENCE [LARGE SCALE GENOMIC DNA]</scope>
    <source>
        <strain evidence="2 3">CTTW</strain>
    </source>
</reference>
<keyword evidence="1" id="KW-1133">Transmembrane helix</keyword>
<sequence>MKNRYDKIMENIEVTPEMRDRILNNINTLDLEKTPNKVIPFHNYKKYLSIAACFVILLASSFFLHNLISSRNGAPPQQVVPVIVEYSSAKELSKAIGFTVKEIQSVPFTVETIKYTAYWKKLGQIQYAGQDNTAVLRMEPTDEDVSGDYTEYTSIKSIKIKDDNVTFKGNDGKYMLAVWKTAGYSYSIQFTNAISEKEMLTTVQSVK</sequence>
<accession>A0A7M3S9P9</accession>
<evidence type="ECO:0000256" key="1">
    <source>
        <dbReference type="SAM" id="Phobius"/>
    </source>
</evidence>
<organism evidence="2 3">
    <name type="scientific">Anaerocolumna chitinilytica</name>
    <dbReference type="NCBI Taxonomy" id="1727145"/>
    <lineage>
        <taxon>Bacteria</taxon>
        <taxon>Bacillati</taxon>
        <taxon>Bacillota</taxon>
        <taxon>Clostridia</taxon>
        <taxon>Lachnospirales</taxon>
        <taxon>Lachnospiraceae</taxon>
        <taxon>Anaerocolumna</taxon>
    </lineage>
</organism>
<dbReference type="KEGG" id="acht:bsdcttw_43570"/>
<dbReference type="EMBL" id="AP023368">
    <property type="protein sequence ID" value="BCK01317.1"/>
    <property type="molecule type" value="Genomic_DNA"/>
</dbReference>
<feature type="transmembrane region" description="Helical" evidence="1">
    <location>
        <begin position="47"/>
        <end position="68"/>
    </location>
</feature>
<proteinExistence type="predicted"/>
<dbReference type="Proteomes" id="UP000515703">
    <property type="component" value="Chromosome"/>
</dbReference>
<keyword evidence="1" id="KW-0812">Transmembrane</keyword>
<protein>
    <recommendedName>
        <fullName evidence="4">DUF4367 domain-containing protein</fullName>
    </recommendedName>
</protein>
<dbReference type="RefSeq" id="WP_185256900.1">
    <property type="nucleotide sequence ID" value="NZ_AP023368.1"/>
</dbReference>
<dbReference type="AlphaFoldDB" id="A0A7M3S9P9"/>
<reference evidence="2 3" key="2">
    <citation type="submission" date="2020-08" db="EMBL/GenBank/DDBJ databases">
        <authorList>
            <person name="Ueki A."/>
            <person name="Tonouchi A."/>
        </authorList>
    </citation>
    <scope>NUCLEOTIDE SEQUENCE [LARGE SCALE GENOMIC DNA]</scope>
    <source>
        <strain evidence="2 3">CTTW</strain>
    </source>
</reference>
<evidence type="ECO:0008006" key="4">
    <source>
        <dbReference type="Google" id="ProtNLM"/>
    </source>
</evidence>
<name>A0A7M3S9P9_9FIRM</name>
<gene>
    <name evidence="2" type="ORF">bsdcttw_43570</name>
</gene>
<keyword evidence="1" id="KW-0472">Membrane</keyword>
<keyword evidence="3" id="KW-1185">Reference proteome</keyword>
<evidence type="ECO:0000313" key="3">
    <source>
        <dbReference type="Proteomes" id="UP000515703"/>
    </source>
</evidence>
<evidence type="ECO:0000313" key="2">
    <source>
        <dbReference type="EMBL" id="BCK01317.1"/>
    </source>
</evidence>